<dbReference type="Proteomes" id="UP000085678">
    <property type="component" value="Unplaced"/>
</dbReference>
<name>A0A1S3I495_LINAN</name>
<evidence type="ECO:0000313" key="6">
    <source>
        <dbReference type="Proteomes" id="UP000085678"/>
    </source>
</evidence>
<protein>
    <recommendedName>
        <fullName evidence="4">Isoamyl acetate-hydrolyzing esterase 1 homolog</fullName>
    </recommendedName>
</protein>
<keyword evidence="6" id="KW-1185">Reference proteome</keyword>
<organism evidence="6 7">
    <name type="scientific">Lingula anatina</name>
    <name type="common">Brachiopod</name>
    <name type="synonym">Lingula unguis</name>
    <dbReference type="NCBI Taxonomy" id="7574"/>
    <lineage>
        <taxon>Eukaryota</taxon>
        <taxon>Metazoa</taxon>
        <taxon>Spiralia</taxon>
        <taxon>Lophotrochozoa</taxon>
        <taxon>Brachiopoda</taxon>
        <taxon>Linguliformea</taxon>
        <taxon>Lingulata</taxon>
        <taxon>Lingulida</taxon>
        <taxon>Linguloidea</taxon>
        <taxon>Lingulidae</taxon>
        <taxon>Lingula</taxon>
    </lineage>
</organism>
<sequence>MAINVPRVLLFGDSLTQFGYSEDGCWVSVIADKLQRKCDVINRGYSGYNTRWARLMLPKLVTKETANDIAAMVIFFGANDSVLKDLNPHQHVPLEEYQDNLSSMITYLKSCGLGSNRIILIGPPPCDEQHWKERMDAEGRPQSKSQEQTALYAKACESVHKSHGTGFVDLYTDMLKAGAEGDSWKSFLNDGLHFSAAGSKFLAERLWQQLEGIVSDIGMIFPDWKTVDYVNPEAVFSAIN</sequence>
<dbReference type="InParanoid" id="A0A1S3I495"/>
<evidence type="ECO:0000256" key="1">
    <source>
        <dbReference type="ARBA" id="ARBA00022801"/>
    </source>
</evidence>
<comment type="function">
    <text evidence="2">Probable lipase.</text>
</comment>
<dbReference type="Pfam" id="PF13472">
    <property type="entry name" value="Lipase_GDSL_2"/>
    <property type="match status" value="1"/>
</dbReference>
<dbReference type="InterPro" id="IPR045136">
    <property type="entry name" value="Iah1-like"/>
</dbReference>
<evidence type="ECO:0000259" key="5">
    <source>
        <dbReference type="Pfam" id="PF13472"/>
    </source>
</evidence>
<dbReference type="STRING" id="7574.A0A1S3I495"/>
<dbReference type="SUPFAM" id="SSF52266">
    <property type="entry name" value="SGNH hydrolase"/>
    <property type="match status" value="1"/>
</dbReference>
<proteinExistence type="inferred from homology"/>
<dbReference type="OrthoDB" id="671439at2759"/>
<feature type="domain" description="SGNH hydrolase-type esterase" evidence="5">
    <location>
        <begin position="10"/>
        <end position="200"/>
    </location>
</feature>
<dbReference type="AlphaFoldDB" id="A0A1S3I495"/>
<dbReference type="PANTHER" id="PTHR14209">
    <property type="entry name" value="ISOAMYL ACETATE-HYDROLYZING ESTERASE 1"/>
    <property type="match status" value="1"/>
</dbReference>
<evidence type="ECO:0000256" key="3">
    <source>
        <dbReference type="ARBA" id="ARBA00025755"/>
    </source>
</evidence>
<dbReference type="InterPro" id="IPR013830">
    <property type="entry name" value="SGNH_hydro"/>
</dbReference>
<dbReference type="InterPro" id="IPR036514">
    <property type="entry name" value="SGNH_hydro_sf"/>
</dbReference>
<dbReference type="OMA" id="VIWPKVI"/>
<evidence type="ECO:0000313" key="7">
    <source>
        <dbReference type="RefSeq" id="XP_013393082.1"/>
    </source>
</evidence>
<gene>
    <name evidence="7" type="primary">LOC106160861</name>
</gene>
<reference evidence="7" key="1">
    <citation type="submission" date="2025-08" db="UniProtKB">
        <authorList>
            <consortium name="RefSeq"/>
        </authorList>
    </citation>
    <scope>IDENTIFICATION</scope>
    <source>
        <tissue evidence="7">Gonads</tissue>
    </source>
</reference>
<keyword evidence="1" id="KW-0378">Hydrolase</keyword>
<dbReference type="GO" id="GO:0016787">
    <property type="term" value="F:hydrolase activity"/>
    <property type="evidence" value="ECO:0007669"/>
    <property type="project" value="UniProtKB-KW"/>
</dbReference>
<accession>A0A1S3I495</accession>
<evidence type="ECO:0000256" key="4">
    <source>
        <dbReference type="ARBA" id="ARBA00026152"/>
    </source>
</evidence>
<dbReference type="PANTHER" id="PTHR14209:SF19">
    <property type="entry name" value="ISOAMYL ACETATE-HYDROLYZING ESTERASE 1 HOMOLOG"/>
    <property type="match status" value="1"/>
</dbReference>
<evidence type="ECO:0000256" key="2">
    <source>
        <dbReference type="ARBA" id="ARBA00024673"/>
    </source>
</evidence>
<dbReference type="Gene3D" id="3.40.50.1110">
    <property type="entry name" value="SGNH hydrolase"/>
    <property type="match status" value="1"/>
</dbReference>
<dbReference type="RefSeq" id="XP_013393082.1">
    <property type="nucleotide sequence ID" value="XM_013537628.1"/>
</dbReference>
<dbReference type="GeneID" id="106160861"/>
<dbReference type="FunFam" id="3.40.50.1110:FF:000002">
    <property type="entry name" value="isoamyl acetate-hydrolyzing esterase 1 homolog"/>
    <property type="match status" value="1"/>
</dbReference>
<dbReference type="CDD" id="cd01838">
    <property type="entry name" value="Isoamyl_acetate_hydrolase_like"/>
    <property type="match status" value="1"/>
</dbReference>
<dbReference type="KEGG" id="lak:106160861"/>
<comment type="similarity">
    <text evidence="3">Belongs to the 'GDSL' lipolytic enzyme family. IAH1 subfamily.</text>
</comment>